<organism evidence="1 2">
    <name type="scientific">Auriscalpium vulgare</name>
    <dbReference type="NCBI Taxonomy" id="40419"/>
    <lineage>
        <taxon>Eukaryota</taxon>
        <taxon>Fungi</taxon>
        <taxon>Dikarya</taxon>
        <taxon>Basidiomycota</taxon>
        <taxon>Agaricomycotina</taxon>
        <taxon>Agaricomycetes</taxon>
        <taxon>Russulales</taxon>
        <taxon>Auriscalpiaceae</taxon>
        <taxon>Auriscalpium</taxon>
    </lineage>
</organism>
<reference evidence="1" key="2">
    <citation type="journal article" date="2022" name="New Phytol.">
        <title>Evolutionary transition to the ectomycorrhizal habit in the genomes of a hyperdiverse lineage of mushroom-forming fungi.</title>
        <authorList>
            <person name="Looney B."/>
            <person name="Miyauchi S."/>
            <person name="Morin E."/>
            <person name="Drula E."/>
            <person name="Courty P.E."/>
            <person name="Kohler A."/>
            <person name="Kuo A."/>
            <person name="LaButti K."/>
            <person name="Pangilinan J."/>
            <person name="Lipzen A."/>
            <person name="Riley R."/>
            <person name="Andreopoulos W."/>
            <person name="He G."/>
            <person name="Johnson J."/>
            <person name="Nolan M."/>
            <person name="Tritt A."/>
            <person name="Barry K.W."/>
            <person name="Grigoriev I.V."/>
            <person name="Nagy L.G."/>
            <person name="Hibbett D."/>
            <person name="Henrissat B."/>
            <person name="Matheny P.B."/>
            <person name="Labbe J."/>
            <person name="Martin F.M."/>
        </authorList>
    </citation>
    <scope>NUCLEOTIDE SEQUENCE</scope>
    <source>
        <strain evidence="1">FP105234-sp</strain>
    </source>
</reference>
<evidence type="ECO:0000313" key="1">
    <source>
        <dbReference type="EMBL" id="KAI0047370.1"/>
    </source>
</evidence>
<name>A0ACB8RUS8_9AGAM</name>
<evidence type="ECO:0000313" key="2">
    <source>
        <dbReference type="Proteomes" id="UP000814033"/>
    </source>
</evidence>
<comment type="caution">
    <text evidence="1">The sequence shown here is derived from an EMBL/GenBank/DDBJ whole genome shotgun (WGS) entry which is preliminary data.</text>
</comment>
<dbReference type="EMBL" id="MU275906">
    <property type="protein sequence ID" value="KAI0047370.1"/>
    <property type="molecule type" value="Genomic_DNA"/>
</dbReference>
<reference evidence="1" key="1">
    <citation type="submission" date="2021-02" db="EMBL/GenBank/DDBJ databases">
        <authorList>
            <consortium name="DOE Joint Genome Institute"/>
            <person name="Ahrendt S."/>
            <person name="Looney B.P."/>
            <person name="Miyauchi S."/>
            <person name="Morin E."/>
            <person name="Drula E."/>
            <person name="Courty P.E."/>
            <person name="Chicoki N."/>
            <person name="Fauchery L."/>
            <person name="Kohler A."/>
            <person name="Kuo A."/>
            <person name="Labutti K."/>
            <person name="Pangilinan J."/>
            <person name="Lipzen A."/>
            <person name="Riley R."/>
            <person name="Andreopoulos W."/>
            <person name="He G."/>
            <person name="Johnson J."/>
            <person name="Barry K.W."/>
            <person name="Grigoriev I.V."/>
            <person name="Nagy L."/>
            <person name="Hibbett D."/>
            <person name="Henrissat B."/>
            <person name="Matheny P.B."/>
            <person name="Labbe J."/>
            <person name="Martin F."/>
        </authorList>
    </citation>
    <scope>NUCLEOTIDE SEQUENCE</scope>
    <source>
        <strain evidence="1">FP105234-sp</strain>
    </source>
</reference>
<accession>A0ACB8RUS8</accession>
<keyword evidence="2" id="KW-1185">Reference proteome</keyword>
<proteinExistence type="predicted"/>
<gene>
    <name evidence="1" type="ORF">FA95DRAFT_1232609</name>
</gene>
<sequence length="555" mass="63314">MYITAGFLQPVVDVFHHVRGNDSQARICYNFHDRSDFPSPFLQFSVFQDEEEHIRRYGDFPRAVMDCIFIAPGTIDVSDIGRATDRSSGDDPTLRALEMEATHLLTTSADSVLVSDTLKSTVIKVPGRSYVRDGLPDPLELEILDTVDHGGPDGVSLRLLIAANLCYDMGEQYFTYPVVNFFRTAQGARNNPSLSLPSDEAAFLTKKRYSDFDLYSLQKDADQADQFFRWSALKSDATAAFQVGDVIVVDSDVSRRHWLPTPSAPRYPLEPLPASTLDYLASIRRTSATKFQFLADRIHRSKYFTVQITRVIGVYNSRVVVARLLSIDGDMLSAVLELPQLCIKLYDDRLTTEQPTREEVDGYGVYRNFINFVPVEEIIAAEDAAYHRLVHLQGSAIPMYYGAHSFRAPTEEVYGIVMEYIDALDLENIGMDRLPTAEQIQMIEGARHCVRALQYASVSQQDWHVNQILCRRAEDGFQKKRLACILVDLAWVSMSTNFELRRPMDDHRRARETLAEVLGERQDLLERYYAPREAWDIYHTDDPFTIPFHEIELEF</sequence>
<dbReference type="Proteomes" id="UP000814033">
    <property type="component" value="Unassembled WGS sequence"/>
</dbReference>
<protein>
    <submittedName>
        <fullName evidence="1">Uncharacterized protein</fullName>
    </submittedName>
</protein>